<dbReference type="PIRSF" id="PIRSF028729">
    <property type="entry name" value="E3_ubiquit_lig_SCF_Skp"/>
    <property type="match status" value="1"/>
</dbReference>
<dbReference type="Gene3D" id="3.30.710.10">
    <property type="entry name" value="Potassium Channel Kv1.1, Chain A"/>
    <property type="match status" value="1"/>
</dbReference>
<dbReference type="InterPro" id="IPR001232">
    <property type="entry name" value="SKP1-like"/>
</dbReference>
<evidence type="ECO:0000256" key="4">
    <source>
        <dbReference type="PIRNR" id="PIRNR028729"/>
    </source>
</evidence>
<dbReference type="SUPFAM" id="SSF81382">
    <property type="entry name" value="Skp1 dimerisation domain-like"/>
    <property type="match status" value="1"/>
</dbReference>
<comment type="similarity">
    <text evidence="2 4">Belongs to the SKP1 family.</text>
</comment>
<evidence type="ECO:0000256" key="2">
    <source>
        <dbReference type="ARBA" id="ARBA00009993"/>
    </source>
</evidence>
<dbReference type="GO" id="GO:0009867">
    <property type="term" value="P:jasmonic acid mediated signaling pathway"/>
    <property type="evidence" value="ECO:0007669"/>
    <property type="project" value="UniProtKB-ARBA"/>
</dbReference>
<comment type="caution">
    <text evidence="6">The sequence shown here is derived from an EMBL/GenBank/DDBJ whole genome shotgun (WGS) entry which is preliminary data.</text>
</comment>
<dbReference type="Pfam" id="PF03931">
    <property type="entry name" value="Skp1_POZ"/>
    <property type="match status" value="1"/>
</dbReference>
<dbReference type="GO" id="GO:0006511">
    <property type="term" value="P:ubiquitin-dependent protein catabolic process"/>
    <property type="evidence" value="ECO:0007669"/>
    <property type="project" value="InterPro"/>
</dbReference>
<feature type="domain" description="SKP1 component POZ" evidence="5">
    <location>
        <begin position="12"/>
        <end position="71"/>
    </location>
</feature>
<comment type="pathway">
    <text evidence="1 4">Protein modification; protein ubiquitination.</text>
</comment>
<dbReference type="InterPro" id="IPR011333">
    <property type="entry name" value="SKP1/BTB/POZ_sf"/>
</dbReference>
<evidence type="ECO:0000259" key="5">
    <source>
        <dbReference type="Pfam" id="PF03931"/>
    </source>
</evidence>
<dbReference type="GO" id="GO:0016567">
    <property type="term" value="P:protein ubiquitination"/>
    <property type="evidence" value="ECO:0007669"/>
    <property type="project" value="UniProtKB-UniRule"/>
</dbReference>
<comment type="function">
    <text evidence="4">Involved in ubiquitination and subsequent proteasomal degradation of target proteins. Together with CUL1, RBX1 and a F-box protein, it forms a SCF E3 ubiquitin ligase complex. The functional specificity of this complex depends on the type of F-box protein. In the SCF complex, it serves as an adapter that links the F-box protein to CUL1.</text>
</comment>
<organism evidence="6 7">
    <name type="scientific">Rhynchospora pubera</name>
    <dbReference type="NCBI Taxonomy" id="906938"/>
    <lineage>
        <taxon>Eukaryota</taxon>
        <taxon>Viridiplantae</taxon>
        <taxon>Streptophyta</taxon>
        <taxon>Embryophyta</taxon>
        <taxon>Tracheophyta</taxon>
        <taxon>Spermatophyta</taxon>
        <taxon>Magnoliopsida</taxon>
        <taxon>Liliopsida</taxon>
        <taxon>Poales</taxon>
        <taxon>Cyperaceae</taxon>
        <taxon>Cyperoideae</taxon>
        <taxon>Rhynchosporeae</taxon>
        <taxon>Rhynchospora</taxon>
    </lineage>
</organism>
<dbReference type="PANTHER" id="PTHR11165">
    <property type="entry name" value="SKP1"/>
    <property type="match status" value="1"/>
</dbReference>
<reference evidence="6" key="1">
    <citation type="submission" date="2022-08" db="EMBL/GenBank/DDBJ databases">
        <authorList>
            <person name="Marques A."/>
        </authorList>
    </citation>
    <scope>NUCLEOTIDE SEQUENCE</scope>
    <source>
        <strain evidence="6">RhyPub2mFocal</strain>
        <tissue evidence="6">Leaves</tissue>
    </source>
</reference>
<dbReference type="EMBL" id="JAMFTS010000001">
    <property type="protein sequence ID" value="KAJ4818594.1"/>
    <property type="molecule type" value="Genomic_DNA"/>
</dbReference>
<dbReference type="InterPro" id="IPR016897">
    <property type="entry name" value="SKP1"/>
</dbReference>
<evidence type="ECO:0000256" key="3">
    <source>
        <dbReference type="ARBA" id="ARBA00022786"/>
    </source>
</evidence>
<evidence type="ECO:0000256" key="1">
    <source>
        <dbReference type="ARBA" id="ARBA00004906"/>
    </source>
</evidence>
<evidence type="ECO:0000313" key="6">
    <source>
        <dbReference type="EMBL" id="KAJ4818594.1"/>
    </source>
</evidence>
<evidence type="ECO:0000313" key="7">
    <source>
        <dbReference type="Proteomes" id="UP001140206"/>
    </source>
</evidence>
<dbReference type="SUPFAM" id="SSF54695">
    <property type="entry name" value="POZ domain"/>
    <property type="match status" value="1"/>
</dbReference>
<dbReference type="SMART" id="SM00512">
    <property type="entry name" value="Skp1"/>
    <property type="match status" value="1"/>
</dbReference>
<dbReference type="Proteomes" id="UP001140206">
    <property type="component" value="Chromosome 1"/>
</dbReference>
<comment type="subunit">
    <text evidence="4">Part of a SCF (SKP1-cullin-F-box) protein ligase complex.</text>
</comment>
<dbReference type="AlphaFoldDB" id="A0AAV8HM64"/>
<protein>
    <recommendedName>
        <fullName evidence="4">SKP1-like protein</fullName>
    </recommendedName>
</protein>
<keyword evidence="7" id="KW-1185">Reference proteome</keyword>
<gene>
    <name evidence="6" type="ORF">LUZ62_031160</name>
</gene>
<keyword evidence="3 4" id="KW-0833">Ubl conjugation pathway</keyword>
<sequence>MEWELGNKTTSKKITLKTSDGVKFKVPEAMAKVSRTIHDLLEDDCGKSLIFLPNVTGRTFAMVIEYCEKHESIVDLEELTDHVYMPTIFELIFAAHFLKINKLMDLSCQKMGDIKGQSPEKIRREIYFANGFTLKD</sequence>
<dbReference type="InterPro" id="IPR036296">
    <property type="entry name" value="SKP1-like_dim_sf"/>
</dbReference>
<dbReference type="InterPro" id="IPR016073">
    <property type="entry name" value="Skp1_comp_POZ"/>
</dbReference>
<accession>A0AAV8HM64</accession>
<proteinExistence type="inferred from homology"/>
<name>A0AAV8HM64_9POAL</name>